<organism evidence="1 2">
    <name type="scientific">Glaciecola nitratireducens (strain JCM 12485 / KCTC 12276 / FR1064)</name>
    <dbReference type="NCBI Taxonomy" id="1085623"/>
    <lineage>
        <taxon>Bacteria</taxon>
        <taxon>Pseudomonadati</taxon>
        <taxon>Pseudomonadota</taxon>
        <taxon>Gammaproteobacteria</taxon>
        <taxon>Alteromonadales</taxon>
        <taxon>Alteromonadaceae</taxon>
        <taxon>Brumicola</taxon>
    </lineage>
</organism>
<keyword evidence="2" id="KW-1185">Reference proteome</keyword>
<gene>
    <name evidence="1" type="ordered locus">GNIT_1379</name>
</gene>
<sequence length="39" mass="4274">MGSLQAVGVSTAAAAEFKPKLIRQKTVESRMYVFSAWLT</sequence>
<dbReference type="EMBL" id="CP003060">
    <property type="protein sequence ID" value="AEP29503.1"/>
    <property type="molecule type" value="Genomic_DNA"/>
</dbReference>
<proteinExistence type="predicted"/>
<accession>G4QGH8</accession>
<protein>
    <submittedName>
        <fullName evidence="1">Uncharacterized protein</fullName>
    </submittedName>
</protein>
<dbReference type="KEGG" id="gni:GNIT_1379"/>
<evidence type="ECO:0000313" key="1">
    <source>
        <dbReference type="EMBL" id="AEP29503.1"/>
    </source>
</evidence>
<dbReference type="AlphaFoldDB" id="G4QGH8"/>
<evidence type="ECO:0000313" key="2">
    <source>
        <dbReference type="Proteomes" id="UP000009282"/>
    </source>
</evidence>
<dbReference type="HOGENOM" id="CLU_3310434_0_0_6"/>
<dbReference type="Proteomes" id="UP000009282">
    <property type="component" value="Chromosome"/>
</dbReference>
<name>G4QGH8_GLANF</name>
<reference evidence="1 2" key="1">
    <citation type="journal article" date="2011" name="J. Bacteriol.">
        <title>Complete genome sequence of seawater bacterium Glaciecola nitratireducens FR1064T.</title>
        <authorList>
            <person name="Bian F."/>
            <person name="Qin Q.L."/>
            <person name="Xie B.B."/>
            <person name="Shu Y.L."/>
            <person name="Zhang X.Y."/>
            <person name="Yu Y."/>
            <person name="Chen B."/>
            <person name="Chen X.L."/>
            <person name="Zhou B.C."/>
            <person name="Zhang Y.Z."/>
        </authorList>
    </citation>
    <scope>NUCLEOTIDE SEQUENCE [LARGE SCALE GENOMIC DNA]</scope>
    <source>
        <strain evidence="2">JCM 12485 / KCTC 12276 / FR1064</strain>
    </source>
</reference>